<feature type="compositionally biased region" description="Basic residues" evidence="1">
    <location>
        <begin position="14"/>
        <end position="28"/>
    </location>
</feature>
<dbReference type="AlphaFoldDB" id="C7J210"/>
<feature type="compositionally biased region" description="Low complexity" evidence="1">
    <location>
        <begin position="29"/>
        <end position="38"/>
    </location>
</feature>
<name>C7J210_ORYSJ</name>
<gene>
    <name evidence="2" type="ordered locus">Os05g0382500</name>
</gene>
<reference evidence="3" key="2">
    <citation type="journal article" date="2008" name="Nucleic Acids Res.">
        <title>The rice annotation project database (RAP-DB): 2008 update.</title>
        <authorList>
            <consortium name="The rice annotation project (RAP)"/>
        </authorList>
    </citation>
    <scope>GENOME REANNOTATION</scope>
    <source>
        <strain evidence="3">cv. Nipponbare</strain>
    </source>
</reference>
<feature type="compositionally biased region" description="Basic residues" evidence="1">
    <location>
        <begin position="164"/>
        <end position="173"/>
    </location>
</feature>
<proteinExistence type="predicted"/>
<accession>C7J210</accession>
<feature type="compositionally biased region" description="Basic and acidic residues" evidence="1">
    <location>
        <begin position="63"/>
        <end position="74"/>
    </location>
</feature>
<evidence type="ECO:0000313" key="3">
    <source>
        <dbReference type="Proteomes" id="UP000000763"/>
    </source>
</evidence>
<feature type="compositionally biased region" description="Basic residues" evidence="1">
    <location>
        <begin position="75"/>
        <end position="88"/>
    </location>
</feature>
<feature type="compositionally biased region" description="Basic and acidic residues" evidence="1">
    <location>
        <begin position="182"/>
        <end position="198"/>
    </location>
</feature>
<feature type="compositionally biased region" description="Basic residues" evidence="1">
    <location>
        <begin position="120"/>
        <end position="132"/>
    </location>
</feature>
<dbReference type="Proteomes" id="UP000000763">
    <property type="component" value="Chromosome 5"/>
</dbReference>
<reference evidence="2 3" key="1">
    <citation type="journal article" date="2005" name="Nature">
        <title>The map-based sequence of the rice genome.</title>
        <authorList>
            <consortium name="International rice genome sequencing project (IRGSP)"/>
            <person name="Matsumoto T."/>
            <person name="Wu J."/>
            <person name="Kanamori H."/>
            <person name="Katayose Y."/>
            <person name="Fujisawa M."/>
            <person name="Namiki N."/>
            <person name="Mizuno H."/>
            <person name="Yamamoto K."/>
            <person name="Antonio B.A."/>
            <person name="Baba T."/>
            <person name="Sakata K."/>
            <person name="Nagamura Y."/>
            <person name="Aoki H."/>
            <person name="Arikawa K."/>
            <person name="Arita K."/>
            <person name="Bito T."/>
            <person name="Chiden Y."/>
            <person name="Fujitsuka N."/>
            <person name="Fukunaka R."/>
            <person name="Hamada M."/>
            <person name="Harada C."/>
            <person name="Hayashi A."/>
            <person name="Hijishita S."/>
            <person name="Honda M."/>
            <person name="Hosokawa S."/>
            <person name="Ichikawa Y."/>
            <person name="Idonuma A."/>
            <person name="Iijima M."/>
            <person name="Ikeda M."/>
            <person name="Ikeno M."/>
            <person name="Ito K."/>
            <person name="Ito S."/>
            <person name="Ito T."/>
            <person name="Ito Y."/>
            <person name="Ito Y."/>
            <person name="Iwabuchi A."/>
            <person name="Kamiya K."/>
            <person name="Karasawa W."/>
            <person name="Kurita K."/>
            <person name="Katagiri S."/>
            <person name="Kikuta A."/>
            <person name="Kobayashi H."/>
            <person name="Kobayashi N."/>
            <person name="Machita K."/>
            <person name="Maehara T."/>
            <person name="Masukawa M."/>
            <person name="Mizubayashi T."/>
            <person name="Mukai Y."/>
            <person name="Nagasaki H."/>
            <person name="Nagata Y."/>
            <person name="Naito S."/>
            <person name="Nakashima M."/>
            <person name="Nakama Y."/>
            <person name="Nakamichi Y."/>
            <person name="Nakamura M."/>
            <person name="Meguro A."/>
            <person name="Negishi M."/>
            <person name="Ohta I."/>
            <person name="Ohta T."/>
            <person name="Okamoto M."/>
            <person name="Ono N."/>
            <person name="Saji S."/>
            <person name="Sakaguchi M."/>
            <person name="Sakai K."/>
            <person name="Shibata M."/>
            <person name="Shimokawa T."/>
            <person name="Song J."/>
            <person name="Takazaki Y."/>
            <person name="Terasawa K."/>
            <person name="Tsugane M."/>
            <person name="Tsuji K."/>
            <person name="Ueda S."/>
            <person name="Waki K."/>
            <person name="Yamagata H."/>
            <person name="Yamamoto M."/>
            <person name="Yamamoto S."/>
            <person name="Yamane H."/>
            <person name="Yoshiki S."/>
            <person name="Yoshihara R."/>
            <person name="Yukawa K."/>
            <person name="Zhong H."/>
            <person name="Yano M."/>
            <person name="Yuan Q."/>
            <person name="Ouyang S."/>
            <person name="Liu J."/>
            <person name="Jones K.M."/>
            <person name="Gansberger K."/>
            <person name="Moffat K."/>
            <person name="Hill J."/>
            <person name="Bera J."/>
            <person name="Fadrosh D."/>
            <person name="Jin S."/>
            <person name="Johri S."/>
            <person name="Kim M."/>
            <person name="Overton L."/>
            <person name="Reardon M."/>
            <person name="Tsitrin T."/>
            <person name="Vuong H."/>
            <person name="Weaver B."/>
            <person name="Ciecko A."/>
            <person name="Tallon L."/>
            <person name="Jackson J."/>
            <person name="Pai G."/>
            <person name="Aken S.V."/>
            <person name="Utterback T."/>
            <person name="Reidmuller S."/>
            <person name="Feldblyum T."/>
            <person name="Hsiao J."/>
            <person name="Zismann V."/>
            <person name="Iobst S."/>
            <person name="de Vazeille A.R."/>
            <person name="Buell C.R."/>
            <person name="Ying K."/>
            <person name="Li Y."/>
            <person name="Lu T."/>
            <person name="Huang Y."/>
            <person name="Zhao Q."/>
            <person name="Feng Q."/>
            <person name="Zhang L."/>
            <person name="Zhu J."/>
            <person name="Weng Q."/>
            <person name="Mu J."/>
            <person name="Lu Y."/>
            <person name="Fan D."/>
            <person name="Liu Y."/>
            <person name="Guan J."/>
            <person name="Zhang Y."/>
            <person name="Yu S."/>
            <person name="Liu X."/>
            <person name="Zhang Y."/>
            <person name="Hong G."/>
            <person name="Han B."/>
            <person name="Choisne N."/>
            <person name="Demange N."/>
            <person name="Orjeda G."/>
            <person name="Samain S."/>
            <person name="Cattolico L."/>
            <person name="Pelletier E."/>
            <person name="Couloux A."/>
            <person name="Segurens B."/>
            <person name="Wincker P."/>
            <person name="D'Hont A."/>
            <person name="Scarpelli C."/>
            <person name="Weissenbach J."/>
            <person name="Salanoubat M."/>
            <person name="Quetier F."/>
            <person name="Yu Y."/>
            <person name="Kim H.R."/>
            <person name="Rambo T."/>
            <person name="Currie J."/>
            <person name="Collura K."/>
            <person name="Luo M."/>
            <person name="Yang T."/>
            <person name="Ammiraju J.S.S."/>
            <person name="Engler F."/>
            <person name="Soderlund C."/>
            <person name="Wing R.A."/>
            <person name="Palmer L.E."/>
            <person name="de la Bastide M."/>
            <person name="Spiegel L."/>
            <person name="Nascimento L."/>
            <person name="Zutavern T."/>
            <person name="O'Shaughnessy A."/>
            <person name="Dike S."/>
            <person name="Dedhia N."/>
            <person name="Preston R."/>
            <person name="Balija V."/>
            <person name="McCombie W.R."/>
            <person name="Chow T."/>
            <person name="Chen H."/>
            <person name="Chung M."/>
            <person name="Chen C."/>
            <person name="Shaw J."/>
            <person name="Wu H."/>
            <person name="Hsiao K."/>
            <person name="Chao Y."/>
            <person name="Chu M."/>
            <person name="Cheng C."/>
            <person name="Hour A."/>
            <person name="Lee P."/>
            <person name="Lin S."/>
            <person name="Lin Y."/>
            <person name="Liou J."/>
            <person name="Liu S."/>
            <person name="Hsing Y."/>
            <person name="Raghuvanshi S."/>
            <person name="Mohanty A."/>
            <person name="Bharti A.K."/>
            <person name="Gaur A."/>
            <person name="Gupta V."/>
            <person name="Kumar D."/>
            <person name="Ravi V."/>
            <person name="Vij S."/>
            <person name="Kapur A."/>
            <person name="Khurana P."/>
            <person name="Khurana P."/>
            <person name="Khurana J.P."/>
            <person name="Tyagi A.K."/>
            <person name="Gaikwad K."/>
            <person name="Singh A."/>
            <person name="Dalal V."/>
            <person name="Srivastava S."/>
            <person name="Dixit A."/>
            <person name="Pal A.K."/>
            <person name="Ghazi I.A."/>
            <person name="Yadav M."/>
            <person name="Pandit A."/>
            <person name="Bhargava A."/>
            <person name="Sureshbabu K."/>
            <person name="Batra K."/>
            <person name="Sharma T.R."/>
            <person name="Mohapatra T."/>
            <person name="Singh N.K."/>
            <person name="Messing J."/>
            <person name="Nelson A.B."/>
            <person name="Fuks G."/>
            <person name="Kavchok S."/>
            <person name="Keizer G."/>
            <person name="Linton E."/>
            <person name="Llaca V."/>
            <person name="Song R."/>
            <person name="Tanyolac B."/>
            <person name="Young S."/>
            <person name="Ho-Il K."/>
            <person name="Hahn J.H."/>
            <person name="Sangsakoo G."/>
            <person name="Vanavichit A."/>
            <person name="de Mattos Luiz.A.T."/>
            <person name="Zimmer P.D."/>
            <person name="Malone G."/>
            <person name="Dellagostin O."/>
            <person name="de Oliveira A.C."/>
            <person name="Bevan M."/>
            <person name="Bancroft I."/>
            <person name="Minx P."/>
            <person name="Cordum H."/>
            <person name="Wilson R."/>
            <person name="Cheng Z."/>
            <person name="Jin W."/>
            <person name="Jiang J."/>
            <person name="Leong S.A."/>
            <person name="Iwama H."/>
            <person name="Gojobori T."/>
            <person name="Itoh T."/>
            <person name="Niimura Y."/>
            <person name="Fujii Y."/>
            <person name="Habara T."/>
            <person name="Sakai H."/>
            <person name="Sato Y."/>
            <person name="Wilson G."/>
            <person name="Kumar K."/>
            <person name="McCouch S."/>
            <person name="Juretic N."/>
            <person name="Hoen D."/>
            <person name="Wright S."/>
            <person name="Bruskiewich R."/>
            <person name="Bureau T."/>
            <person name="Miyao A."/>
            <person name="Hirochika H."/>
            <person name="Nishikawa T."/>
            <person name="Kadowaki K."/>
            <person name="Sugiura M."/>
            <person name="Burr B."/>
            <person name="Sasaki T."/>
        </authorList>
    </citation>
    <scope>NUCLEOTIDE SEQUENCE [LARGE SCALE GENOMIC DNA]</scope>
    <source>
        <strain evidence="3">cv. Nipponbare</strain>
    </source>
</reference>
<evidence type="ECO:0000313" key="2">
    <source>
        <dbReference type="EMBL" id="BAH93127.1"/>
    </source>
</evidence>
<feature type="region of interest" description="Disordered" evidence="1">
    <location>
        <begin position="1"/>
        <end position="132"/>
    </location>
</feature>
<dbReference type="EMBL" id="AP008211">
    <property type="protein sequence ID" value="BAH93127.1"/>
    <property type="molecule type" value="Genomic_DNA"/>
</dbReference>
<dbReference type="KEGG" id="dosa:Os05g0382500"/>
<sequence>RGRGPGPAVAVHGGHGRGGRRRAGRHVPHAGGEAPAPARRGRELRAGRQGHDVVRPDVALLAPRREPAVREARPRRGVAVARRRRRRRREGDAHALPPRCDHGGDAAVPAGAVQREGGGRRRRAPGRRGGARRVVRQLLRVRDGADGEAVGRGLPRVLAGAMAPRRRRVRGRGRGAVPGVPRRAEGVPREGDGVRADEDGGGSRAAEVQRRGGGAGSGHGIAAGVRDDGDDEDEGRAVGAAKEAGIVSVSDLMPLVVLV</sequence>
<feature type="non-terminal residue" evidence="2">
    <location>
        <position position="1"/>
    </location>
</feature>
<evidence type="ECO:0000256" key="1">
    <source>
        <dbReference type="SAM" id="MobiDB-lite"/>
    </source>
</evidence>
<organism evidence="2 3">
    <name type="scientific">Oryza sativa subsp. japonica</name>
    <name type="common">Rice</name>
    <dbReference type="NCBI Taxonomy" id="39947"/>
    <lineage>
        <taxon>Eukaryota</taxon>
        <taxon>Viridiplantae</taxon>
        <taxon>Streptophyta</taxon>
        <taxon>Embryophyta</taxon>
        <taxon>Tracheophyta</taxon>
        <taxon>Spermatophyta</taxon>
        <taxon>Magnoliopsida</taxon>
        <taxon>Liliopsida</taxon>
        <taxon>Poales</taxon>
        <taxon>Poaceae</taxon>
        <taxon>BOP clade</taxon>
        <taxon>Oryzoideae</taxon>
        <taxon>Oryzeae</taxon>
        <taxon>Oryzinae</taxon>
        <taxon>Oryza</taxon>
        <taxon>Oryza sativa</taxon>
    </lineage>
</organism>
<feature type="compositionally biased region" description="Basic and acidic residues" evidence="1">
    <location>
        <begin position="40"/>
        <end position="55"/>
    </location>
</feature>
<feature type="compositionally biased region" description="Gly residues" evidence="1">
    <location>
        <begin position="211"/>
        <end position="221"/>
    </location>
</feature>
<feature type="compositionally biased region" description="Low complexity" evidence="1">
    <location>
        <begin position="1"/>
        <end position="12"/>
    </location>
</feature>
<protein>
    <submittedName>
        <fullName evidence="2">Os05g0382500 protein</fullName>
    </submittedName>
</protein>
<feature type="compositionally biased region" description="Basic and acidic residues" evidence="1">
    <location>
        <begin position="89"/>
        <end position="104"/>
    </location>
</feature>
<feature type="region of interest" description="Disordered" evidence="1">
    <location>
        <begin position="164"/>
        <end position="238"/>
    </location>
</feature>